<proteinExistence type="inferred from homology"/>
<dbReference type="SMART" id="SM01144">
    <property type="entry name" value="DTW"/>
    <property type="match status" value="1"/>
</dbReference>
<keyword evidence="9" id="KW-1185">Reference proteome</keyword>
<reference evidence="8 9" key="1">
    <citation type="submission" date="2014-11" db="EMBL/GenBank/DDBJ databases">
        <title>Comparative genomic analysis of Cryptosporidium hominis reveals occurrence of genetic recombination in virulent subtypes.</title>
        <authorList>
            <person name="Guo Y."/>
            <person name="Tang K."/>
            <person name="Frace M."/>
            <person name="Li N."/>
            <person name="Roellig D.M."/>
            <person name="Sammons S."/>
            <person name="Knipe K."/>
            <person name="Rowe L."/>
            <person name="Feng Y."/>
            <person name="Xiao L."/>
        </authorList>
    </citation>
    <scope>NUCLEOTIDE SEQUENCE [LARGE SCALE GENOMIC DNA]</scope>
    <source>
        <strain evidence="8">30976</strain>
    </source>
</reference>
<dbReference type="Pfam" id="PF03942">
    <property type="entry name" value="DTW"/>
    <property type="match status" value="1"/>
</dbReference>
<gene>
    <name evidence="8" type="ORF">GY17_00001629</name>
</gene>
<comment type="similarity">
    <text evidence="5">Belongs to the TDD superfamily. DTWD2 family.</text>
</comment>
<protein>
    <recommendedName>
        <fullName evidence="1">tRNA-uridine aminocarboxypropyltransferase</fullName>
        <ecNumber evidence="1">2.5.1.25</ecNumber>
    </recommendedName>
</protein>
<accession>A0ABX5BFU3</accession>
<evidence type="ECO:0000256" key="6">
    <source>
        <dbReference type="ARBA" id="ARBA00048718"/>
    </source>
</evidence>
<evidence type="ECO:0000256" key="1">
    <source>
        <dbReference type="ARBA" id="ARBA00012386"/>
    </source>
</evidence>
<evidence type="ECO:0000313" key="8">
    <source>
        <dbReference type="EMBL" id="PPS96816.1"/>
    </source>
</evidence>
<dbReference type="PANTHER" id="PTHR21392">
    <property type="entry name" value="TRNA-URIDINE AMINOCARBOXYPROPYLTRANSFERASE 2"/>
    <property type="match status" value="1"/>
</dbReference>
<comment type="caution">
    <text evidence="8">The sequence shown here is derived from an EMBL/GenBank/DDBJ whole genome shotgun (WGS) entry which is preliminary data.</text>
</comment>
<dbReference type="InterPro" id="IPR039262">
    <property type="entry name" value="DTWD2/TAPT"/>
</dbReference>
<evidence type="ECO:0000256" key="4">
    <source>
        <dbReference type="ARBA" id="ARBA00022694"/>
    </source>
</evidence>
<evidence type="ECO:0000256" key="3">
    <source>
        <dbReference type="ARBA" id="ARBA00022691"/>
    </source>
</evidence>
<comment type="catalytic activity">
    <reaction evidence="6">
        <text>a uridine in tRNA + S-adenosyl-L-methionine = a 3-[(3S)-3-amino-3-carboxypropyl]uridine in tRNA + S-methyl-5'-thioadenosine + H(+)</text>
        <dbReference type="Rhea" id="RHEA:62432"/>
        <dbReference type="Rhea" id="RHEA-COMP:13339"/>
        <dbReference type="Rhea" id="RHEA-COMP:16092"/>
        <dbReference type="ChEBI" id="CHEBI:15378"/>
        <dbReference type="ChEBI" id="CHEBI:17509"/>
        <dbReference type="ChEBI" id="CHEBI:59789"/>
        <dbReference type="ChEBI" id="CHEBI:65315"/>
        <dbReference type="ChEBI" id="CHEBI:82930"/>
        <dbReference type="EC" id="2.5.1.25"/>
    </reaction>
</comment>
<evidence type="ECO:0000313" key="9">
    <source>
        <dbReference type="Proteomes" id="UP001429100"/>
    </source>
</evidence>
<organism evidence="8 9">
    <name type="scientific">Cryptosporidium hominis</name>
    <dbReference type="NCBI Taxonomy" id="237895"/>
    <lineage>
        <taxon>Eukaryota</taxon>
        <taxon>Sar</taxon>
        <taxon>Alveolata</taxon>
        <taxon>Apicomplexa</taxon>
        <taxon>Conoidasida</taxon>
        <taxon>Coccidia</taxon>
        <taxon>Eucoccidiorida</taxon>
        <taxon>Eimeriorina</taxon>
        <taxon>Cryptosporidiidae</taxon>
        <taxon>Cryptosporidium</taxon>
    </lineage>
</organism>
<dbReference type="EC" id="2.5.1.25" evidence="1"/>
<keyword evidence="3" id="KW-0949">S-adenosyl-L-methionine</keyword>
<feature type="domain" description="DTW" evidence="7">
    <location>
        <begin position="56"/>
        <end position="299"/>
    </location>
</feature>
<dbReference type="Proteomes" id="UP001429100">
    <property type="component" value="Unassembled WGS sequence"/>
</dbReference>
<dbReference type="InterPro" id="IPR005636">
    <property type="entry name" value="DTW"/>
</dbReference>
<reference evidence="8 9" key="2">
    <citation type="submission" date="2017-10" db="EMBL/GenBank/DDBJ databases">
        <title>Consistent, comparative and evidence-based genome annotation and re-annotation for the closely-related species, Cryptosporidium parvum, C. hominis and C. tyzzeri.</title>
        <authorList>
            <person name="Baptista R.P."/>
            <person name="Li Y."/>
            <person name="Sateriale A."/>
            <person name="Striepen B."/>
            <person name="Kissinger J.C."/>
        </authorList>
    </citation>
    <scope>NUCLEOTIDE SEQUENCE [LARGE SCALE GENOMIC DNA]</scope>
    <source>
        <strain evidence="8">30976</strain>
    </source>
</reference>
<name>A0ABX5BFU3_CRYHO</name>
<keyword evidence="4" id="KW-0819">tRNA processing</keyword>
<dbReference type="EMBL" id="JTAI01000013">
    <property type="protein sequence ID" value="PPS96816.1"/>
    <property type="molecule type" value="Genomic_DNA"/>
</dbReference>
<evidence type="ECO:0000256" key="5">
    <source>
        <dbReference type="ARBA" id="ARBA00034489"/>
    </source>
</evidence>
<dbReference type="PANTHER" id="PTHR21392:SF0">
    <property type="entry name" value="TRNA-URIDINE AMINOCARBOXYPROPYLTRANSFERASE 2"/>
    <property type="match status" value="1"/>
</dbReference>
<keyword evidence="2" id="KW-0808">Transferase</keyword>
<sequence length="323" mass="37635">MGPTKSEDNEVEILKERINSLDLEDLNPREKYSRVVQRRFERSMRELVEREKQGHPFVKCRLCFLVKKDHCICMDLSRLAGKIREAQVYPEIRFIIFMNDREYFRSSNTGKLVNQLIPGSEILIHGIPGSCERLEKILLQDLQSYNETVILYPSKDSKSICEYFLDLKANKYLEISDKKSENTLSSMEFYKKLKLKVILIDGTWSQAKSINKSLPKEIKRIVISSKLISDFGPLRKQNKAGNISTVEAASLLIKDIRETLSREIGDDIPANNISHLNLQSDLLEESLKLLIKHVIAQCKREYLREILESRNERKFSKYKYETL</sequence>
<evidence type="ECO:0000256" key="2">
    <source>
        <dbReference type="ARBA" id="ARBA00022679"/>
    </source>
</evidence>
<evidence type="ECO:0000259" key="7">
    <source>
        <dbReference type="SMART" id="SM01144"/>
    </source>
</evidence>